<dbReference type="Pfam" id="PF23343">
    <property type="entry name" value="REP_ORF2-G2P"/>
    <property type="match status" value="1"/>
</dbReference>
<sequence length="307" mass="34539">MNEAFPGVIFTSQELLAQIYAGATLTVFEGLRGEGLNVKAHDLGNGHLELSASSPTVWVERDGWNRVVIETYLENAIAREEEEAEERRERSLTIAANRAKTKVRKLCKLIAADTLLTLTYQHCEADLQRSKKDLKEFVRRLRRLLPGFSCVAVYEYQKRGALHWHIATAGMPTRFEKKAADGSTYHVKSFDALRAVWRSVVGERGGNVDLSRRKAHSQRSPARIATYISKYIVKAFKEGQAFTNRYTCFGKFDMPAPVSLGHFPTALAAIEACYALVGDGQTIVLSHLSRWRDWFVLHAEAKRARPG</sequence>
<dbReference type="AlphaFoldDB" id="A0A939KBG8"/>
<proteinExistence type="predicted"/>
<feature type="domain" description="Replication-associated protein ORF2/G2P" evidence="1">
    <location>
        <begin position="114"/>
        <end position="235"/>
    </location>
</feature>
<dbReference type="Proteomes" id="UP000664731">
    <property type="component" value="Unassembled WGS sequence"/>
</dbReference>
<dbReference type="EMBL" id="JAFNME010000010">
    <property type="protein sequence ID" value="MBO1249482.1"/>
    <property type="molecule type" value="Genomic_DNA"/>
</dbReference>
<name>A0A939KBG8_9BURK</name>
<accession>A0A939KBG8</accession>
<comment type="caution">
    <text evidence="2">The sequence shown here is derived from an EMBL/GenBank/DDBJ whole genome shotgun (WGS) entry which is preliminary data.</text>
</comment>
<protein>
    <recommendedName>
        <fullName evidence="1">Replication-associated protein ORF2/G2P domain-containing protein</fullName>
    </recommendedName>
</protein>
<keyword evidence="3" id="KW-1185">Reference proteome</keyword>
<evidence type="ECO:0000313" key="3">
    <source>
        <dbReference type="Proteomes" id="UP000664731"/>
    </source>
</evidence>
<reference evidence="2" key="1">
    <citation type="submission" date="2021-03" db="EMBL/GenBank/DDBJ databases">
        <title>Comamonas denitrificans.</title>
        <authorList>
            <person name="Finster K."/>
        </authorList>
    </citation>
    <scope>NUCLEOTIDE SEQUENCE</scope>
    <source>
        <strain evidence="2">MM2021_4</strain>
    </source>
</reference>
<dbReference type="InterPro" id="IPR056906">
    <property type="entry name" value="ORF2/G2P_dom"/>
</dbReference>
<dbReference type="RefSeq" id="WP_207575002.1">
    <property type="nucleotide sequence ID" value="NZ_JAFNME010000010.1"/>
</dbReference>
<evidence type="ECO:0000313" key="2">
    <source>
        <dbReference type="EMBL" id="MBO1249482.1"/>
    </source>
</evidence>
<evidence type="ECO:0000259" key="1">
    <source>
        <dbReference type="Pfam" id="PF23343"/>
    </source>
</evidence>
<organism evidence="2 3">
    <name type="scientific">Comamonas denitrificans</name>
    <dbReference type="NCBI Taxonomy" id="117506"/>
    <lineage>
        <taxon>Bacteria</taxon>
        <taxon>Pseudomonadati</taxon>
        <taxon>Pseudomonadota</taxon>
        <taxon>Betaproteobacteria</taxon>
        <taxon>Burkholderiales</taxon>
        <taxon>Comamonadaceae</taxon>
        <taxon>Comamonas</taxon>
    </lineage>
</organism>
<gene>
    <name evidence="2" type="ORF">J1777_06500</name>
</gene>